<name>A0A226WSR9_CABSO</name>
<evidence type="ECO:0000256" key="1">
    <source>
        <dbReference type="ARBA" id="ARBA00004141"/>
    </source>
</evidence>
<evidence type="ECO:0000256" key="9">
    <source>
        <dbReference type="ARBA" id="ARBA00023012"/>
    </source>
</evidence>
<dbReference type="Proteomes" id="UP000214720">
    <property type="component" value="Unassembled WGS sequence"/>
</dbReference>
<feature type="domain" description="Sensor protein KdpD transmembrane" evidence="12">
    <location>
        <begin position="2"/>
        <end position="63"/>
    </location>
</feature>
<dbReference type="AlphaFoldDB" id="A0A226WSR9"/>
<dbReference type="InterPro" id="IPR025201">
    <property type="entry name" value="KdpD_TM"/>
</dbReference>
<comment type="caution">
    <text evidence="13">The sequence shown here is derived from an EMBL/GenBank/DDBJ whole genome shotgun (WGS) entry which is preliminary data.</text>
</comment>
<keyword evidence="5" id="KW-0547">Nucleotide-binding</keyword>
<accession>A0A226WSR9</accession>
<dbReference type="GO" id="GO:0016020">
    <property type="term" value="C:membrane"/>
    <property type="evidence" value="ECO:0007669"/>
    <property type="project" value="UniProtKB-SubCell"/>
</dbReference>
<evidence type="ECO:0000256" key="2">
    <source>
        <dbReference type="ARBA" id="ARBA00022553"/>
    </source>
</evidence>
<evidence type="ECO:0000256" key="7">
    <source>
        <dbReference type="ARBA" id="ARBA00022840"/>
    </source>
</evidence>
<dbReference type="InterPro" id="IPR038318">
    <property type="entry name" value="KdpD_sf"/>
</dbReference>
<proteinExistence type="predicted"/>
<dbReference type="Pfam" id="PF13493">
    <property type="entry name" value="DUF4118"/>
    <property type="match status" value="1"/>
</dbReference>
<feature type="transmembrane region" description="Helical" evidence="11">
    <location>
        <begin position="27"/>
        <end position="60"/>
    </location>
</feature>
<keyword evidence="4 11" id="KW-0812">Transmembrane</keyword>
<evidence type="ECO:0000256" key="4">
    <source>
        <dbReference type="ARBA" id="ARBA00022692"/>
    </source>
</evidence>
<dbReference type="GO" id="GO:0005524">
    <property type="term" value="F:ATP binding"/>
    <property type="evidence" value="ECO:0007669"/>
    <property type="project" value="UniProtKB-KW"/>
</dbReference>
<keyword evidence="6" id="KW-0418">Kinase</keyword>
<keyword evidence="8 11" id="KW-1133">Transmembrane helix</keyword>
<keyword evidence="3" id="KW-0808">Transferase</keyword>
<dbReference type="Gene3D" id="1.20.120.620">
    <property type="entry name" value="Backbone structure of the membrane domain of e. Coli histidine kinase receptor kdpd"/>
    <property type="match status" value="1"/>
</dbReference>
<evidence type="ECO:0000313" key="14">
    <source>
        <dbReference type="Proteomes" id="UP000214720"/>
    </source>
</evidence>
<evidence type="ECO:0000256" key="8">
    <source>
        <dbReference type="ARBA" id="ARBA00022989"/>
    </source>
</evidence>
<sequence>MALVAALAAFGARELMHPVLEAHMPALFFTIAAVLVGFFMGIGPAILVVAIGVPVADYFFVPP</sequence>
<evidence type="ECO:0000313" key="13">
    <source>
        <dbReference type="EMBL" id="OXC74221.1"/>
    </source>
</evidence>
<dbReference type="EMBL" id="MTHB01000229">
    <property type="protein sequence ID" value="OXC74221.1"/>
    <property type="molecule type" value="Genomic_DNA"/>
</dbReference>
<evidence type="ECO:0000256" key="3">
    <source>
        <dbReference type="ARBA" id="ARBA00022679"/>
    </source>
</evidence>
<keyword evidence="7" id="KW-0067">ATP-binding</keyword>
<dbReference type="GO" id="GO:0016301">
    <property type="term" value="F:kinase activity"/>
    <property type="evidence" value="ECO:0007669"/>
    <property type="project" value="UniProtKB-KW"/>
</dbReference>
<organism evidence="13 14">
    <name type="scientific">Caballeronia sordidicola</name>
    <name type="common">Burkholderia sordidicola</name>
    <dbReference type="NCBI Taxonomy" id="196367"/>
    <lineage>
        <taxon>Bacteria</taxon>
        <taxon>Pseudomonadati</taxon>
        <taxon>Pseudomonadota</taxon>
        <taxon>Betaproteobacteria</taxon>
        <taxon>Burkholderiales</taxon>
        <taxon>Burkholderiaceae</taxon>
        <taxon>Caballeronia</taxon>
    </lineage>
</organism>
<reference evidence="14" key="1">
    <citation type="submission" date="2017-01" db="EMBL/GenBank/DDBJ databases">
        <title>Genome Analysis of Deinococcus marmoris KOPRI26562.</title>
        <authorList>
            <person name="Kim J.H."/>
            <person name="Oh H.-M."/>
        </authorList>
    </citation>
    <scope>NUCLEOTIDE SEQUENCE [LARGE SCALE GENOMIC DNA]</scope>
    <source>
        <strain evidence="14">PAMC 26633</strain>
    </source>
</reference>
<evidence type="ECO:0000259" key="12">
    <source>
        <dbReference type="Pfam" id="PF13493"/>
    </source>
</evidence>
<dbReference type="GO" id="GO:0000160">
    <property type="term" value="P:phosphorelay signal transduction system"/>
    <property type="evidence" value="ECO:0007669"/>
    <property type="project" value="UniProtKB-KW"/>
</dbReference>
<evidence type="ECO:0000256" key="10">
    <source>
        <dbReference type="ARBA" id="ARBA00023136"/>
    </source>
</evidence>
<gene>
    <name evidence="13" type="ORF">BSU04_33400</name>
</gene>
<comment type="subcellular location">
    <subcellularLocation>
        <location evidence="1">Membrane</location>
        <topology evidence="1">Multi-pass membrane protein</topology>
    </subcellularLocation>
</comment>
<evidence type="ECO:0000256" key="5">
    <source>
        <dbReference type="ARBA" id="ARBA00022741"/>
    </source>
</evidence>
<evidence type="ECO:0000256" key="6">
    <source>
        <dbReference type="ARBA" id="ARBA00022777"/>
    </source>
</evidence>
<keyword evidence="9" id="KW-0902">Two-component regulatory system</keyword>
<keyword evidence="2" id="KW-0597">Phosphoprotein</keyword>
<keyword evidence="10 11" id="KW-0472">Membrane</keyword>
<protein>
    <recommendedName>
        <fullName evidence="12">Sensor protein KdpD transmembrane domain-containing protein</fullName>
    </recommendedName>
</protein>
<evidence type="ECO:0000256" key="11">
    <source>
        <dbReference type="SAM" id="Phobius"/>
    </source>
</evidence>